<evidence type="ECO:0000313" key="2">
    <source>
        <dbReference type="Proteomes" id="UP001283361"/>
    </source>
</evidence>
<keyword evidence="2" id="KW-1185">Reference proteome</keyword>
<reference evidence="1" key="1">
    <citation type="journal article" date="2023" name="G3 (Bethesda)">
        <title>A reference genome for the long-term kleptoplast-retaining sea slug Elysia crispata morphotype clarki.</title>
        <authorList>
            <person name="Eastman K.E."/>
            <person name="Pendleton A.L."/>
            <person name="Shaikh M.A."/>
            <person name="Suttiyut T."/>
            <person name="Ogas R."/>
            <person name="Tomko P."/>
            <person name="Gavelis G."/>
            <person name="Widhalm J.R."/>
            <person name="Wisecaver J.H."/>
        </authorList>
    </citation>
    <scope>NUCLEOTIDE SEQUENCE</scope>
    <source>
        <strain evidence="1">ECLA1</strain>
    </source>
</reference>
<dbReference type="Proteomes" id="UP001283361">
    <property type="component" value="Unassembled WGS sequence"/>
</dbReference>
<dbReference type="AlphaFoldDB" id="A0AAE1DPM6"/>
<accession>A0AAE1DPM6</accession>
<comment type="caution">
    <text evidence="1">The sequence shown here is derived from an EMBL/GenBank/DDBJ whole genome shotgun (WGS) entry which is preliminary data.</text>
</comment>
<dbReference type="EMBL" id="JAWDGP010002984">
    <property type="protein sequence ID" value="KAK3778244.1"/>
    <property type="molecule type" value="Genomic_DNA"/>
</dbReference>
<proteinExistence type="predicted"/>
<protein>
    <submittedName>
        <fullName evidence="1">Uncharacterized protein</fullName>
    </submittedName>
</protein>
<sequence>MSDDMENGESAGLISQRDRELNFTHNDSRIFNTDRTSKVERLTTVWICCAVTSEDWHPDCLKLQEGSQNSFYESSVGLARTRRQVVLLTHLGSTLELLTYRCHSIVPPDIVTSNFQCYGYQVARFSFTVKEVFCTESVCFLLQPLASCAAAFIIWFVFCQDSTHDSPSLLTFSQLRSNIAQDPCLLQSPIAPNW</sequence>
<evidence type="ECO:0000313" key="1">
    <source>
        <dbReference type="EMBL" id="KAK3778244.1"/>
    </source>
</evidence>
<gene>
    <name evidence="1" type="ORF">RRG08_060170</name>
</gene>
<organism evidence="1 2">
    <name type="scientific">Elysia crispata</name>
    <name type="common">lettuce slug</name>
    <dbReference type="NCBI Taxonomy" id="231223"/>
    <lineage>
        <taxon>Eukaryota</taxon>
        <taxon>Metazoa</taxon>
        <taxon>Spiralia</taxon>
        <taxon>Lophotrochozoa</taxon>
        <taxon>Mollusca</taxon>
        <taxon>Gastropoda</taxon>
        <taxon>Heterobranchia</taxon>
        <taxon>Euthyneura</taxon>
        <taxon>Panpulmonata</taxon>
        <taxon>Sacoglossa</taxon>
        <taxon>Placobranchoidea</taxon>
        <taxon>Plakobranchidae</taxon>
        <taxon>Elysia</taxon>
    </lineage>
</organism>
<name>A0AAE1DPM6_9GAST</name>